<keyword evidence="8" id="KW-1185">Reference proteome</keyword>
<evidence type="ECO:0000256" key="6">
    <source>
        <dbReference type="HAMAP-Rule" id="MF_00194"/>
    </source>
</evidence>
<evidence type="ECO:0000256" key="3">
    <source>
        <dbReference type="ARBA" id="ARBA00022296"/>
    </source>
</evidence>
<dbReference type="InterPro" id="IPR007476">
    <property type="entry name" value="RdgC"/>
</dbReference>
<proteinExistence type="inferred from homology"/>
<dbReference type="EMBL" id="CP000934">
    <property type="protein sequence ID" value="ACE85864.1"/>
    <property type="molecule type" value="Genomic_DNA"/>
</dbReference>
<dbReference type="HOGENOM" id="CLU_052038_1_1_6"/>
<dbReference type="HAMAP" id="MF_00194">
    <property type="entry name" value="RdgC"/>
    <property type="match status" value="1"/>
</dbReference>
<organism evidence="7 8">
    <name type="scientific">Cellvibrio japonicus (strain Ueda107)</name>
    <name type="common">Pseudomonas fluorescens subsp. cellulosa</name>
    <dbReference type="NCBI Taxonomy" id="498211"/>
    <lineage>
        <taxon>Bacteria</taxon>
        <taxon>Pseudomonadati</taxon>
        <taxon>Pseudomonadota</taxon>
        <taxon>Gammaproteobacteria</taxon>
        <taxon>Cellvibrionales</taxon>
        <taxon>Cellvibrionaceae</taxon>
        <taxon>Cellvibrio</taxon>
    </lineage>
</organism>
<dbReference type="PANTHER" id="PTHR38103:SF1">
    <property type="entry name" value="RECOMBINATION-ASSOCIATED PROTEIN RDGC"/>
    <property type="match status" value="1"/>
</dbReference>
<dbReference type="Proteomes" id="UP000001036">
    <property type="component" value="Chromosome"/>
</dbReference>
<dbReference type="GO" id="GO:0005737">
    <property type="term" value="C:cytoplasm"/>
    <property type="evidence" value="ECO:0007669"/>
    <property type="project" value="UniProtKB-UniRule"/>
</dbReference>
<dbReference type="GO" id="GO:0003690">
    <property type="term" value="F:double-stranded DNA binding"/>
    <property type="evidence" value="ECO:0007669"/>
    <property type="project" value="TreeGrafter"/>
</dbReference>
<name>B3PBT6_CELJU</name>
<protein>
    <recommendedName>
        <fullName evidence="3 6">Recombination-associated protein RdgC</fullName>
    </recommendedName>
</protein>
<dbReference type="PANTHER" id="PTHR38103">
    <property type="entry name" value="RECOMBINATION-ASSOCIATED PROTEIN RDGC"/>
    <property type="match status" value="1"/>
</dbReference>
<evidence type="ECO:0000256" key="4">
    <source>
        <dbReference type="ARBA" id="ARBA00022490"/>
    </source>
</evidence>
<dbReference type="AlphaFoldDB" id="B3PBT6"/>
<dbReference type="GO" id="GO:0006310">
    <property type="term" value="P:DNA recombination"/>
    <property type="evidence" value="ECO:0007669"/>
    <property type="project" value="UniProtKB-UniRule"/>
</dbReference>
<sequence length="316" mass="35692">MQPSFPLCVFIGLSMWFKNLRLYRLTDDWTLSPEELNDKLAPFCFNPCGSLDPLRYGFEPPLGREGTQYVHASNGYMMICAKKQEKILPSGVIKEQLEEKVAAIREAESRPVGRKERDGLKDEIIFSLLPRAFTKSSLDYAYIALQEKLIVVNSSSAKRAEDLLSKLREALGSLRCMPISPKHLPTQVMTQWLRDSEAPHQFALGEEVELQATKDGRVVRCKKLDLTASEIRSHLDSGMHVSKIALCWKESIHCILDDQLGVKRLKFEDVVSEKANDRNPETKAEQFDADFAIMTLELKNFITALLAAFGGEAEPE</sequence>
<reference evidence="7 8" key="1">
    <citation type="journal article" date="2008" name="J. Bacteriol.">
        <title>Insights into plant cell wall degradation from the genome sequence of the soil bacterium Cellvibrio japonicus.</title>
        <authorList>
            <person name="Deboy R.T."/>
            <person name="Mongodin E.F."/>
            <person name="Fouts D.E."/>
            <person name="Tailford L.E."/>
            <person name="Khouri H."/>
            <person name="Emerson J.B."/>
            <person name="Mohamoud Y."/>
            <person name="Watkins K."/>
            <person name="Henrissat B."/>
            <person name="Gilbert H.J."/>
            <person name="Nelson K.E."/>
        </authorList>
    </citation>
    <scope>NUCLEOTIDE SEQUENCE [LARGE SCALE GENOMIC DNA]</scope>
    <source>
        <strain evidence="7 8">Ueda107</strain>
    </source>
</reference>
<dbReference type="STRING" id="498211.CJA_1150"/>
<evidence type="ECO:0000313" key="8">
    <source>
        <dbReference type="Proteomes" id="UP000001036"/>
    </source>
</evidence>
<comment type="subcellular location">
    <subcellularLocation>
        <location evidence="1 6">Cytoplasm</location>
        <location evidence="1 6">Nucleoid</location>
    </subcellularLocation>
</comment>
<comment type="similarity">
    <text evidence="2 6">Belongs to the RdgC family.</text>
</comment>
<evidence type="ECO:0000256" key="1">
    <source>
        <dbReference type="ARBA" id="ARBA00004453"/>
    </source>
</evidence>
<keyword evidence="4 6" id="KW-0963">Cytoplasm</keyword>
<dbReference type="Pfam" id="PF04381">
    <property type="entry name" value="RdgC"/>
    <property type="match status" value="1"/>
</dbReference>
<keyword evidence="5 6" id="KW-0233">DNA recombination</keyword>
<dbReference type="NCBIfam" id="NF001464">
    <property type="entry name" value="PRK00321.1-5"/>
    <property type="match status" value="1"/>
</dbReference>
<comment type="function">
    <text evidence="6">May be involved in recombination.</text>
</comment>
<evidence type="ECO:0000313" key="7">
    <source>
        <dbReference type="EMBL" id="ACE85864.1"/>
    </source>
</evidence>
<accession>B3PBT6</accession>
<dbReference type="KEGG" id="cja:CJA_1150"/>
<dbReference type="GO" id="GO:0043590">
    <property type="term" value="C:bacterial nucleoid"/>
    <property type="evidence" value="ECO:0007669"/>
    <property type="project" value="TreeGrafter"/>
</dbReference>
<dbReference type="NCBIfam" id="NF001462">
    <property type="entry name" value="PRK00321.1-3"/>
    <property type="match status" value="1"/>
</dbReference>
<dbReference type="GO" id="GO:0000018">
    <property type="term" value="P:regulation of DNA recombination"/>
    <property type="evidence" value="ECO:0007669"/>
    <property type="project" value="TreeGrafter"/>
</dbReference>
<evidence type="ECO:0000256" key="5">
    <source>
        <dbReference type="ARBA" id="ARBA00023172"/>
    </source>
</evidence>
<gene>
    <name evidence="6 7" type="primary">rdgC</name>
    <name evidence="7" type="ordered locus">CJA_1150</name>
</gene>
<evidence type="ECO:0000256" key="2">
    <source>
        <dbReference type="ARBA" id="ARBA00008657"/>
    </source>
</evidence>
<dbReference type="eggNOG" id="COG2974">
    <property type="taxonomic scope" value="Bacteria"/>
</dbReference>